<name>A0ABW6YQJ3_9ACTN</name>
<reference evidence="1 2" key="1">
    <citation type="submission" date="2024-10" db="EMBL/GenBank/DDBJ databases">
        <title>The Natural Products Discovery Center: Release of the First 8490 Sequenced Strains for Exploring Actinobacteria Biosynthetic Diversity.</title>
        <authorList>
            <person name="Kalkreuter E."/>
            <person name="Kautsar S.A."/>
            <person name="Yang D."/>
            <person name="Bader C.D."/>
            <person name="Teijaro C.N."/>
            <person name="Fluegel L."/>
            <person name="Davis C.M."/>
            <person name="Simpson J.R."/>
            <person name="Lauterbach L."/>
            <person name="Steele A.D."/>
            <person name="Gui C."/>
            <person name="Meng S."/>
            <person name="Li G."/>
            <person name="Viehrig K."/>
            <person name="Ye F."/>
            <person name="Su P."/>
            <person name="Kiefer A.F."/>
            <person name="Nichols A."/>
            <person name="Cepeda A.J."/>
            <person name="Yan W."/>
            <person name="Fan B."/>
            <person name="Jiang Y."/>
            <person name="Adhikari A."/>
            <person name="Zheng C.-J."/>
            <person name="Schuster L."/>
            <person name="Cowan T.M."/>
            <person name="Smanski M.J."/>
            <person name="Chevrette M.G."/>
            <person name="De Carvalho L.P.S."/>
            <person name="Shen B."/>
        </authorList>
    </citation>
    <scope>NUCLEOTIDE SEQUENCE [LARGE SCALE GENOMIC DNA]</scope>
    <source>
        <strain evidence="1 2">NPDC013366</strain>
    </source>
</reference>
<comment type="caution">
    <text evidence="1">The sequence shown here is derived from an EMBL/GenBank/DDBJ whole genome shotgun (WGS) entry which is preliminary data.</text>
</comment>
<evidence type="ECO:0000313" key="1">
    <source>
        <dbReference type="EMBL" id="MFF9881104.1"/>
    </source>
</evidence>
<gene>
    <name evidence="1" type="ORF">ACF1HC_05700</name>
</gene>
<evidence type="ECO:0000313" key="2">
    <source>
        <dbReference type="Proteomes" id="UP001603418"/>
    </source>
</evidence>
<protein>
    <submittedName>
        <fullName evidence="1">Uncharacterized protein</fullName>
    </submittedName>
</protein>
<organism evidence="1 2">
    <name type="scientific">Streptomyces eurythermus</name>
    <dbReference type="NCBI Taxonomy" id="42237"/>
    <lineage>
        <taxon>Bacteria</taxon>
        <taxon>Bacillati</taxon>
        <taxon>Actinomycetota</taxon>
        <taxon>Actinomycetes</taxon>
        <taxon>Kitasatosporales</taxon>
        <taxon>Streptomycetaceae</taxon>
        <taxon>Streptomyces</taxon>
    </lineage>
</organism>
<dbReference type="EMBL" id="JBICBM010000002">
    <property type="protein sequence ID" value="MFF9881104.1"/>
    <property type="molecule type" value="Genomic_DNA"/>
</dbReference>
<keyword evidence="2" id="KW-1185">Reference proteome</keyword>
<dbReference type="RefSeq" id="WP_157855645.1">
    <property type="nucleotide sequence ID" value="NZ_JBFACJ010000035.1"/>
</dbReference>
<sequence>MRGPAVVAVAGVGRMAGGRRRPPRARRIVVVGARTPRVWARGPGPARNGSGSGAVLDAVVTGEPAGLAGRPVSACGDSPYLVDSGCPAS</sequence>
<dbReference type="Proteomes" id="UP001603418">
    <property type="component" value="Unassembled WGS sequence"/>
</dbReference>
<proteinExistence type="predicted"/>
<accession>A0ABW6YQJ3</accession>